<evidence type="ECO:0008006" key="3">
    <source>
        <dbReference type="Google" id="ProtNLM"/>
    </source>
</evidence>
<gene>
    <name evidence="1" type="ORF">JN11_02095</name>
</gene>
<evidence type="ECO:0000313" key="2">
    <source>
        <dbReference type="Proteomes" id="UP000317010"/>
    </source>
</evidence>
<proteinExistence type="predicted"/>
<keyword evidence="2" id="KW-1185">Reference proteome</keyword>
<dbReference type="EMBL" id="VLLI01000005">
    <property type="protein sequence ID" value="TWJ00835.1"/>
    <property type="molecule type" value="Genomic_DNA"/>
</dbReference>
<dbReference type="OrthoDB" id="1351981at2"/>
<name>A0A562U5X8_9SPHI</name>
<dbReference type="AlphaFoldDB" id="A0A562U5X8"/>
<sequence length="186" mass="21164">MLSYADYLIVISLPDDVKNQIGRYKRASAKLIGEFEGIKRTPNLIITHQVRCKPFLVQPAIELMAKRISTMPPIELQINGFGNCSKGYNAKTIYTQIAADEKVNNWFRLLNKQIGLKTPNAVPHIPLVPNIPLTGFNKLWPNLVSKPLITSFTVNSLTILHRDTFAEYCEWTLYKELTFGNRLLAF</sequence>
<reference evidence="1 2" key="1">
    <citation type="submission" date="2019-07" db="EMBL/GenBank/DDBJ databases">
        <title>Genomic Encyclopedia of Archaeal and Bacterial Type Strains, Phase II (KMG-II): from individual species to whole genera.</title>
        <authorList>
            <person name="Goeker M."/>
        </authorList>
    </citation>
    <scope>NUCLEOTIDE SEQUENCE [LARGE SCALE GENOMIC DNA]</scope>
    <source>
        <strain evidence="1 2">ATCC BAA-1854</strain>
    </source>
</reference>
<organism evidence="1 2">
    <name type="scientific">Mucilaginibacter frigoritolerans</name>
    <dbReference type="NCBI Taxonomy" id="652788"/>
    <lineage>
        <taxon>Bacteria</taxon>
        <taxon>Pseudomonadati</taxon>
        <taxon>Bacteroidota</taxon>
        <taxon>Sphingobacteriia</taxon>
        <taxon>Sphingobacteriales</taxon>
        <taxon>Sphingobacteriaceae</taxon>
        <taxon>Mucilaginibacter</taxon>
    </lineage>
</organism>
<dbReference type="Gene3D" id="3.90.1140.10">
    <property type="entry name" value="Cyclic phosphodiesterase"/>
    <property type="match status" value="1"/>
</dbReference>
<accession>A0A562U5X8</accession>
<protein>
    <recommendedName>
        <fullName evidence="3">2'-5' RNA ligase</fullName>
    </recommendedName>
</protein>
<comment type="caution">
    <text evidence="1">The sequence shown here is derived from an EMBL/GenBank/DDBJ whole genome shotgun (WGS) entry which is preliminary data.</text>
</comment>
<evidence type="ECO:0000313" key="1">
    <source>
        <dbReference type="EMBL" id="TWJ00835.1"/>
    </source>
</evidence>
<dbReference type="RefSeq" id="WP_144912260.1">
    <property type="nucleotide sequence ID" value="NZ_VLLI01000005.1"/>
</dbReference>
<dbReference type="Proteomes" id="UP000317010">
    <property type="component" value="Unassembled WGS sequence"/>
</dbReference>